<dbReference type="EMBL" id="AZHE01000005">
    <property type="protein sequence ID" value="KHN99176.1"/>
    <property type="molecule type" value="Genomic_DNA"/>
</dbReference>
<proteinExistence type="inferred from homology"/>
<dbReference type="STRING" id="1081103.A0A0B2WSY0"/>
<name>A0A0B2WSY0_METAS</name>
<gene>
    <name evidence="10" type="ORF">MAM_02874</name>
</gene>
<reference evidence="10 11" key="1">
    <citation type="journal article" date="2014" name="Proc. Natl. Acad. Sci. U.S.A.">
        <title>Trajectory and genomic determinants of fungal-pathogen speciation and host adaptation.</title>
        <authorList>
            <person name="Hu X."/>
            <person name="Xiao G."/>
            <person name="Zheng P."/>
            <person name="Shang Y."/>
            <person name="Su Y."/>
            <person name="Zhang X."/>
            <person name="Liu X."/>
            <person name="Zhan S."/>
            <person name="St Leger R.J."/>
            <person name="Wang C."/>
        </authorList>
    </citation>
    <scope>NUCLEOTIDE SEQUENCE [LARGE SCALE GENOMIC DNA]</scope>
    <source>
        <strain evidence="10 11">ARSEF 1941</strain>
    </source>
</reference>
<dbReference type="InterPro" id="IPR001461">
    <property type="entry name" value="Aspartic_peptidase_A1"/>
</dbReference>
<feature type="disulfide bond" evidence="6">
    <location>
        <begin position="347"/>
        <end position="386"/>
    </location>
</feature>
<dbReference type="SUPFAM" id="SSF50630">
    <property type="entry name" value="Acid proteases"/>
    <property type="match status" value="1"/>
</dbReference>
<dbReference type="OrthoDB" id="2747330at2759"/>
<evidence type="ECO:0000256" key="8">
    <source>
        <dbReference type="SAM" id="SignalP"/>
    </source>
</evidence>
<dbReference type="Pfam" id="PF00026">
    <property type="entry name" value="Asp"/>
    <property type="match status" value="1"/>
</dbReference>
<keyword evidence="8" id="KW-0732">Signal</keyword>
<dbReference type="InterPro" id="IPR001969">
    <property type="entry name" value="Aspartic_peptidase_AS"/>
</dbReference>
<dbReference type="InterPro" id="IPR034163">
    <property type="entry name" value="Aspergillopepsin-like_cat_dom"/>
</dbReference>
<feature type="signal peptide" evidence="8">
    <location>
        <begin position="1"/>
        <end position="19"/>
    </location>
</feature>
<organism evidence="10 11">
    <name type="scientific">Metarhizium album (strain ARSEF 1941)</name>
    <dbReference type="NCBI Taxonomy" id="1081103"/>
    <lineage>
        <taxon>Eukaryota</taxon>
        <taxon>Fungi</taxon>
        <taxon>Dikarya</taxon>
        <taxon>Ascomycota</taxon>
        <taxon>Pezizomycotina</taxon>
        <taxon>Sordariomycetes</taxon>
        <taxon>Hypocreomycetidae</taxon>
        <taxon>Hypocreales</taxon>
        <taxon>Clavicipitaceae</taxon>
        <taxon>Metarhizium</taxon>
    </lineage>
</organism>
<evidence type="ECO:0000256" key="1">
    <source>
        <dbReference type="ARBA" id="ARBA00007447"/>
    </source>
</evidence>
<evidence type="ECO:0000313" key="11">
    <source>
        <dbReference type="Proteomes" id="UP000030816"/>
    </source>
</evidence>
<dbReference type="PRINTS" id="PR00792">
    <property type="entry name" value="PEPSIN"/>
</dbReference>
<dbReference type="GO" id="GO:0006508">
    <property type="term" value="P:proteolysis"/>
    <property type="evidence" value="ECO:0007669"/>
    <property type="project" value="UniProtKB-KW"/>
</dbReference>
<feature type="chain" id="PRO_5002078493" evidence="8">
    <location>
        <begin position="20"/>
        <end position="431"/>
    </location>
</feature>
<dbReference type="InterPro" id="IPR021109">
    <property type="entry name" value="Peptidase_aspartic_dom_sf"/>
</dbReference>
<dbReference type="Proteomes" id="UP000030816">
    <property type="component" value="Unassembled WGS sequence"/>
</dbReference>
<dbReference type="RefSeq" id="XP_040680242.1">
    <property type="nucleotide sequence ID" value="XM_040821673.1"/>
</dbReference>
<dbReference type="PANTHER" id="PTHR47966">
    <property type="entry name" value="BETA-SITE APP-CLEAVING ENZYME, ISOFORM A-RELATED"/>
    <property type="match status" value="1"/>
</dbReference>
<evidence type="ECO:0000313" key="10">
    <source>
        <dbReference type="EMBL" id="KHN99176.1"/>
    </source>
</evidence>
<protein>
    <submittedName>
        <fullName evidence="10">Endothiapepsin-like protein</fullName>
    </submittedName>
</protein>
<dbReference type="PROSITE" id="PS51767">
    <property type="entry name" value="PEPTIDASE_A1"/>
    <property type="match status" value="1"/>
</dbReference>
<comment type="caution">
    <text evidence="10">The sequence shown here is derived from an EMBL/GenBank/DDBJ whole genome shotgun (WGS) entry which is preliminary data.</text>
</comment>
<evidence type="ECO:0000256" key="5">
    <source>
        <dbReference type="PIRSR" id="PIRSR601461-1"/>
    </source>
</evidence>
<dbReference type="PANTHER" id="PTHR47966:SF2">
    <property type="entry name" value="ASPERGILLOPEPSIN-1-RELATED"/>
    <property type="match status" value="1"/>
</dbReference>
<dbReference type="HOGENOM" id="CLU_013253_0_3_1"/>
<dbReference type="InterPro" id="IPR033121">
    <property type="entry name" value="PEPTIDASE_A1"/>
</dbReference>
<feature type="active site" evidence="5">
    <location>
        <position position="311"/>
    </location>
</feature>
<keyword evidence="2 7" id="KW-0645">Protease</keyword>
<evidence type="ECO:0000256" key="7">
    <source>
        <dbReference type="RuleBase" id="RU000454"/>
    </source>
</evidence>
<evidence type="ECO:0000256" key="3">
    <source>
        <dbReference type="ARBA" id="ARBA00022750"/>
    </source>
</evidence>
<keyword evidence="11" id="KW-1185">Reference proteome</keyword>
<keyword evidence="3 7" id="KW-0064">Aspartyl protease</keyword>
<dbReference type="CDD" id="cd06097">
    <property type="entry name" value="Aspergillopepsin_like"/>
    <property type="match status" value="1"/>
</dbReference>
<evidence type="ECO:0000256" key="2">
    <source>
        <dbReference type="ARBA" id="ARBA00022670"/>
    </source>
</evidence>
<keyword evidence="4 7" id="KW-0378">Hydrolase</keyword>
<dbReference type="PROSITE" id="PS00141">
    <property type="entry name" value="ASP_PROTEASE"/>
    <property type="match status" value="1"/>
</dbReference>
<feature type="active site" evidence="5">
    <location>
        <position position="123"/>
    </location>
</feature>
<sequence length="431" mass="48068">MRTHLVLSAAFVAASLGAAVPLKNNGSGHFSLIAKARPRGSRDFLRDWKAAHRRWGKKHLLPASKATLDGGWFSPALQHRWCVSMAKLVVEASVTAEPLLRDQAYVMDVEFGTPAQKLKMMFDTGSSDLWVKSTDTIYSTHKEGPRPPQYAPGNSSTSTLVDKAKWSIQYLDNSAASGIVYRDTLRLGDFEIRNVPVESALTMSPELEEETSVSGIMGLAKQLPNNISPPTASFLSLLRSQLKAPVFTVDLRRNATSRFDFGYINESMATENITWLDSNPLSDHWEVELDRTAWLGKSFTWVYHKFQATVDTGTSLLFLPEPLARRYWAAVPSAKKDELFDAYAFSCKYSEKLPDLLFKLPKSEHLIRIPGRYLNYGPLESEPSICWGGMQSDLDLSATILGDVMLKALFVAFDVDKNRVGFANKVLHDVL</sequence>
<evidence type="ECO:0000256" key="6">
    <source>
        <dbReference type="PIRSR" id="PIRSR601461-2"/>
    </source>
</evidence>
<feature type="domain" description="Peptidase A1" evidence="9">
    <location>
        <begin position="105"/>
        <end position="423"/>
    </location>
</feature>
<dbReference type="GO" id="GO:0004190">
    <property type="term" value="F:aspartic-type endopeptidase activity"/>
    <property type="evidence" value="ECO:0007669"/>
    <property type="project" value="UniProtKB-KW"/>
</dbReference>
<evidence type="ECO:0000256" key="4">
    <source>
        <dbReference type="ARBA" id="ARBA00022801"/>
    </source>
</evidence>
<keyword evidence="6" id="KW-1015">Disulfide bond</keyword>
<comment type="similarity">
    <text evidence="1 7">Belongs to the peptidase A1 family.</text>
</comment>
<dbReference type="GeneID" id="63737329"/>
<dbReference type="AlphaFoldDB" id="A0A0B2WSY0"/>
<evidence type="ECO:0000259" key="9">
    <source>
        <dbReference type="PROSITE" id="PS51767"/>
    </source>
</evidence>
<dbReference type="Gene3D" id="2.40.70.10">
    <property type="entry name" value="Acid Proteases"/>
    <property type="match status" value="2"/>
</dbReference>
<dbReference type="MEROPS" id="A01.020"/>
<accession>A0A0B2WSY0</accession>